<reference evidence="2 4" key="1">
    <citation type="submission" date="2019-07" db="EMBL/GenBank/DDBJ databases">
        <authorList>
            <person name="Qu J.-H."/>
        </authorList>
    </citation>
    <scope>NUCLEOTIDE SEQUENCE [LARGE SCALE GENOMIC DNA]</scope>
    <source>
        <strain evidence="2 4">MDT1-10-3</strain>
    </source>
</reference>
<dbReference type="EMBL" id="VKKZ01000023">
    <property type="protein sequence ID" value="KAA6431629.1"/>
    <property type="molecule type" value="Genomic_DNA"/>
</dbReference>
<accession>A0A5M8Q6U5</accession>
<gene>
    <name evidence="3" type="ORF">ACD591_11460</name>
    <name evidence="2" type="ORF">FOE74_16025</name>
</gene>
<dbReference type="Proteomes" id="UP000323866">
    <property type="component" value="Unassembled WGS sequence"/>
</dbReference>
<dbReference type="RefSeq" id="WP_149099651.1">
    <property type="nucleotide sequence ID" value="NZ_BMMG01000006.1"/>
</dbReference>
<keyword evidence="5" id="KW-1185">Reference proteome</keyword>
<protein>
    <submittedName>
        <fullName evidence="2">Uncharacterized protein</fullName>
    </submittedName>
</protein>
<organism evidence="2 4">
    <name type="scientific">Rufibacter glacialis</name>
    <dbReference type="NCBI Taxonomy" id="1259555"/>
    <lineage>
        <taxon>Bacteria</taxon>
        <taxon>Pseudomonadati</taxon>
        <taxon>Bacteroidota</taxon>
        <taxon>Cytophagia</taxon>
        <taxon>Cytophagales</taxon>
        <taxon>Hymenobacteraceae</taxon>
        <taxon>Rufibacter</taxon>
    </lineage>
</organism>
<dbReference type="OrthoDB" id="1352874at2"/>
<evidence type="ECO:0000313" key="5">
    <source>
        <dbReference type="Proteomes" id="UP001570846"/>
    </source>
</evidence>
<dbReference type="AlphaFoldDB" id="A0A5M8Q6U5"/>
<dbReference type="EMBL" id="JBGOGF010000005">
    <property type="protein sequence ID" value="MFA1771909.1"/>
    <property type="molecule type" value="Genomic_DNA"/>
</dbReference>
<name>A0A5M8Q6U5_9BACT</name>
<proteinExistence type="predicted"/>
<reference evidence="2 4" key="2">
    <citation type="submission" date="2019-09" db="EMBL/GenBank/DDBJ databases">
        <title>A bacterium isolated from glacier soil.</title>
        <authorList>
            <person name="Liu Q."/>
        </authorList>
    </citation>
    <scope>NUCLEOTIDE SEQUENCE [LARGE SCALE GENOMIC DNA]</scope>
    <source>
        <strain evidence="2 4">MDT1-10-3</strain>
    </source>
</reference>
<feature type="chain" id="PRO_5024282179" evidence="1">
    <location>
        <begin position="23"/>
        <end position="224"/>
    </location>
</feature>
<dbReference type="Proteomes" id="UP001570846">
    <property type="component" value="Unassembled WGS sequence"/>
</dbReference>
<sequence>MKFIIISILSLVLLSCNNSSQSKDTIASNSEKIPIDTVLVKIENKLNKSYEIGFYSKSFTYFWIAGKDTLDYKIGMTEHVRDSSVQLRIFHRSPILFSKALDKINESLPLIEQDFNLHKLGYLHFESPIFYKDMTTELSKSYENQFGKKNISYKQLNEFLMDSWLEKRVGPFLNQFNKSTRGYGIEKFHLLEKENYKQYIPNSDLSDYPSFSIHGMGVSVIINE</sequence>
<evidence type="ECO:0000313" key="3">
    <source>
        <dbReference type="EMBL" id="MFA1771909.1"/>
    </source>
</evidence>
<evidence type="ECO:0000313" key="2">
    <source>
        <dbReference type="EMBL" id="KAA6431629.1"/>
    </source>
</evidence>
<feature type="signal peptide" evidence="1">
    <location>
        <begin position="1"/>
        <end position="22"/>
    </location>
</feature>
<dbReference type="PROSITE" id="PS51257">
    <property type="entry name" value="PROKAR_LIPOPROTEIN"/>
    <property type="match status" value="1"/>
</dbReference>
<evidence type="ECO:0000313" key="4">
    <source>
        <dbReference type="Proteomes" id="UP000323866"/>
    </source>
</evidence>
<keyword evidence="1" id="KW-0732">Signal</keyword>
<evidence type="ECO:0000256" key="1">
    <source>
        <dbReference type="SAM" id="SignalP"/>
    </source>
</evidence>
<reference evidence="3 5" key="3">
    <citation type="submission" date="2024-08" db="EMBL/GenBank/DDBJ databases">
        <authorList>
            <person name="Wei W."/>
        </authorList>
    </citation>
    <scope>NUCLEOTIDE SEQUENCE [LARGE SCALE GENOMIC DNA]</scope>
    <source>
        <strain evidence="3 5">XU2</strain>
    </source>
</reference>
<comment type="caution">
    <text evidence="2">The sequence shown here is derived from an EMBL/GenBank/DDBJ whole genome shotgun (WGS) entry which is preliminary data.</text>
</comment>